<accession>A0A5J5BGS8</accession>
<reference evidence="1 2" key="1">
    <citation type="submission" date="2019-09" db="EMBL/GenBank/DDBJ databases">
        <title>A chromosome-level genome assembly of the Chinese tupelo Nyssa sinensis.</title>
        <authorList>
            <person name="Yang X."/>
            <person name="Kang M."/>
            <person name="Yang Y."/>
            <person name="Xiong H."/>
            <person name="Wang M."/>
            <person name="Zhang Z."/>
            <person name="Wang Z."/>
            <person name="Wu H."/>
            <person name="Ma T."/>
            <person name="Liu J."/>
            <person name="Xi Z."/>
        </authorList>
    </citation>
    <scope>NUCLEOTIDE SEQUENCE [LARGE SCALE GENOMIC DNA]</scope>
    <source>
        <strain evidence="1">J267</strain>
        <tissue evidence="1">Leaf</tissue>
    </source>
</reference>
<dbReference type="AlphaFoldDB" id="A0A5J5BGS8"/>
<organism evidence="1 2">
    <name type="scientific">Nyssa sinensis</name>
    <dbReference type="NCBI Taxonomy" id="561372"/>
    <lineage>
        <taxon>Eukaryota</taxon>
        <taxon>Viridiplantae</taxon>
        <taxon>Streptophyta</taxon>
        <taxon>Embryophyta</taxon>
        <taxon>Tracheophyta</taxon>
        <taxon>Spermatophyta</taxon>
        <taxon>Magnoliopsida</taxon>
        <taxon>eudicotyledons</taxon>
        <taxon>Gunneridae</taxon>
        <taxon>Pentapetalae</taxon>
        <taxon>asterids</taxon>
        <taxon>Cornales</taxon>
        <taxon>Nyssaceae</taxon>
        <taxon>Nyssa</taxon>
    </lineage>
</organism>
<dbReference type="EMBL" id="CM018035">
    <property type="protein sequence ID" value="KAA8542393.1"/>
    <property type="molecule type" value="Genomic_DNA"/>
</dbReference>
<proteinExistence type="predicted"/>
<protein>
    <submittedName>
        <fullName evidence="1">Uncharacterized protein</fullName>
    </submittedName>
</protein>
<evidence type="ECO:0000313" key="1">
    <source>
        <dbReference type="EMBL" id="KAA8542393.1"/>
    </source>
</evidence>
<evidence type="ECO:0000313" key="2">
    <source>
        <dbReference type="Proteomes" id="UP000325577"/>
    </source>
</evidence>
<keyword evidence="2" id="KW-1185">Reference proteome</keyword>
<sequence length="136" mass="15154">MSSKGSEFFIFKVLQHDTILPDQEPNAFPIQFHVQDVTMVSHEPQPITQGPITIGTFTVLHQLFNYEPLDEARTTSSAVLPFIVKIGVVTIQPRDQKDEEELIARISSLSVEDGMSMSDPTSESLAQMLEKLPLQG</sequence>
<dbReference type="Proteomes" id="UP000325577">
    <property type="component" value="Linkage Group LG12"/>
</dbReference>
<gene>
    <name evidence="1" type="ORF">F0562_023471</name>
</gene>
<name>A0A5J5BGS8_9ASTE</name>